<evidence type="ECO:0000256" key="3">
    <source>
        <dbReference type="ARBA" id="ARBA00013008"/>
    </source>
</evidence>
<dbReference type="GO" id="GO:0016597">
    <property type="term" value="F:amino acid binding"/>
    <property type="evidence" value="ECO:0007669"/>
    <property type="project" value="InterPro"/>
</dbReference>
<evidence type="ECO:0000313" key="12">
    <source>
        <dbReference type="EMBL" id="KUO41863.1"/>
    </source>
</evidence>
<evidence type="ECO:0000259" key="10">
    <source>
        <dbReference type="Pfam" id="PF00185"/>
    </source>
</evidence>
<dbReference type="Proteomes" id="UP000074294">
    <property type="component" value="Unassembled WGS sequence"/>
</dbReference>
<evidence type="ECO:0000256" key="5">
    <source>
        <dbReference type="ARBA" id="ARBA00022975"/>
    </source>
</evidence>
<dbReference type="InterPro" id="IPR036901">
    <property type="entry name" value="Asp/Orn_carbamoylTrfase_sf"/>
</dbReference>
<protein>
    <recommendedName>
        <fullName evidence="3 8">Aspartate carbamoyltransferase</fullName>
        <ecNumber evidence="3 8">2.1.3.2</ecNumber>
    </recommendedName>
</protein>
<dbReference type="PRINTS" id="PR00101">
    <property type="entry name" value="ATCASE"/>
</dbReference>
<dbReference type="FunFam" id="3.40.50.1370:FF:000002">
    <property type="entry name" value="Aspartate carbamoyltransferase 2"/>
    <property type="match status" value="1"/>
</dbReference>
<comment type="pathway">
    <text evidence="1">Pyrimidine metabolism; UMP biosynthesis via de novo pathway; (S)-dihydroorotate from bicarbonate: step 2/3.</text>
</comment>
<proteinExistence type="inferred from homology"/>
<evidence type="ECO:0000313" key="13">
    <source>
        <dbReference type="Proteomes" id="UP000074294"/>
    </source>
</evidence>
<name>A0A147JZ30_HADYE</name>
<dbReference type="EC" id="2.1.3.2" evidence="3 8"/>
<dbReference type="InterPro" id="IPR002082">
    <property type="entry name" value="Asp_carbamoyltransf"/>
</dbReference>
<dbReference type="GO" id="GO:0044205">
    <property type="term" value="P:'de novo' UMP biosynthetic process"/>
    <property type="evidence" value="ECO:0007669"/>
    <property type="project" value="UniProtKB-UniPathway"/>
</dbReference>
<gene>
    <name evidence="12" type="ORF">APZ16_03910</name>
</gene>
<dbReference type="InterPro" id="IPR006130">
    <property type="entry name" value="Asp/Orn_carbamoylTrfase"/>
</dbReference>
<dbReference type="GO" id="GO:0006520">
    <property type="term" value="P:amino acid metabolic process"/>
    <property type="evidence" value="ECO:0007669"/>
    <property type="project" value="InterPro"/>
</dbReference>
<dbReference type="NCBIfam" id="NF002032">
    <property type="entry name" value="PRK00856.1"/>
    <property type="match status" value="1"/>
</dbReference>
<dbReference type="PRINTS" id="PR00100">
    <property type="entry name" value="AOTCASE"/>
</dbReference>
<dbReference type="NCBIfam" id="TIGR00670">
    <property type="entry name" value="asp_carb_tr"/>
    <property type="match status" value="1"/>
</dbReference>
<evidence type="ECO:0000256" key="8">
    <source>
        <dbReference type="NCBIfam" id="TIGR00670"/>
    </source>
</evidence>
<evidence type="ECO:0000256" key="9">
    <source>
        <dbReference type="RuleBase" id="RU003634"/>
    </source>
</evidence>
<dbReference type="SUPFAM" id="SSF53671">
    <property type="entry name" value="Aspartate/ornithine carbamoyltransferase"/>
    <property type="match status" value="1"/>
</dbReference>
<evidence type="ECO:0000256" key="1">
    <source>
        <dbReference type="ARBA" id="ARBA00004852"/>
    </source>
</evidence>
<dbReference type="PROSITE" id="PS00097">
    <property type="entry name" value="CARBAMOYLTRANSFERASE"/>
    <property type="match status" value="1"/>
</dbReference>
<dbReference type="PANTHER" id="PTHR45753">
    <property type="entry name" value="ORNITHINE CARBAMOYLTRANSFERASE, MITOCHONDRIAL"/>
    <property type="match status" value="1"/>
</dbReference>
<dbReference type="Pfam" id="PF02729">
    <property type="entry name" value="OTCace_N"/>
    <property type="match status" value="1"/>
</dbReference>
<feature type="domain" description="Aspartate/ornithine carbamoyltransferase Asp/Orn-binding" evidence="10">
    <location>
        <begin position="132"/>
        <end position="280"/>
    </location>
</feature>
<comment type="catalytic activity">
    <reaction evidence="7">
        <text>carbamoyl phosphate + L-aspartate = N-carbamoyl-L-aspartate + phosphate + H(+)</text>
        <dbReference type="Rhea" id="RHEA:20013"/>
        <dbReference type="ChEBI" id="CHEBI:15378"/>
        <dbReference type="ChEBI" id="CHEBI:29991"/>
        <dbReference type="ChEBI" id="CHEBI:32814"/>
        <dbReference type="ChEBI" id="CHEBI:43474"/>
        <dbReference type="ChEBI" id="CHEBI:58228"/>
        <dbReference type="EC" id="2.1.3.2"/>
    </reaction>
</comment>
<dbReference type="EMBL" id="LQMQ01000013">
    <property type="protein sequence ID" value="KUO41863.1"/>
    <property type="molecule type" value="Genomic_DNA"/>
</dbReference>
<dbReference type="Pfam" id="PF00185">
    <property type="entry name" value="OTCace"/>
    <property type="match status" value="1"/>
</dbReference>
<dbReference type="UniPathway" id="UPA00070">
    <property type="reaction ID" value="UER00116"/>
</dbReference>
<dbReference type="InterPro" id="IPR006131">
    <property type="entry name" value="Asp_carbamoyltransf_Asp/Orn-bd"/>
</dbReference>
<comment type="caution">
    <text evidence="12">The sequence shown here is derived from an EMBL/GenBank/DDBJ whole genome shotgun (WGS) entry which is preliminary data.</text>
</comment>
<dbReference type="STRING" id="1776334.APZ16_03910"/>
<evidence type="ECO:0000256" key="4">
    <source>
        <dbReference type="ARBA" id="ARBA00022679"/>
    </source>
</evidence>
<sequence length="290" mass="32801">MRLFNDAKICERKRNLRIAEDKMAITVFLEPSTRTRLSFTAAMLKIGGKVMDFGSIEASALMKGESFEDTIRMVDGYDPDVIILRHKVEGSAKVAADIAEHPVINGGDGMHEHPTQALTDLYTMYKTFGKIDGLRVGLLGDLKHGRTLSSLSYALSMFRDVKLFCIAPPILQMRPEVIEKIKGKMEYKFYNSLEELDEEIDVLYVTRVQKERFTDLQEYERVKGSYIVTPALLSKLKKVPIVMHPLPRVNEITTDVDSMPQAKYFEQAVNGMYVRMALLANVMGLKIPAD</sequence>
<evidence type="ECO:0000259" key="11">
    <source>
        <dbReference type="Pfam" id="PF02729"/>
    </source>
</evidence>
<dbReference type="InterPro" id="IPR006132">
    <property type="entry name" value="Asp/Orn_carbamoyltranf_P-bd"/>
</dbReference>
<feature type="domain" description="Aspartate/ornithine carbamoyltransferase carbamoyl-P binding" evidence="11">
    <location>
        <begin position="7"/>
        <end position="125"/>
    </location>
</feature>
<comment type="function">
    <text evidence="6">Catalyzes the condensation of carbamoyl phosphate and aspartate to form carbamoyl aspartate and inorganic phosphate, the committed step in the de novo pyrimidine nucleotide biosynthesis pathway.</text>
</comment>
<dbReference type="PANTHER" id="PTHR45753:SF6">
    <property type="entry name" value="ASPARTATE CARBAMOYLTRANSFERASE"/>
    <property type="match status" value="1"/>
</dbReference>
<dbReference type="Gene3D" id="3.40.50.1370">
    <property type="entry name" value="Aspartate/ornithine carbamoyltransferase"/>
    <property type="match status" value="2"/>
</dbReference>
<reference evidence="12 13" key="1">
    <citation type="journal article" date="2016" name="Nat. Microbiol.">
        <title>Genomic inference of the metabolism of cosmopolitan subsurface Archaea, Hadesarchaea.</title>
        <authorList>
            <person name="Baker B.J."/>
            <person name="Saw J.H."/>
            <person name="Lind A.E."/>
            <person name="Lazar C.S."/>
            <person name="Hinrichs K.-U."/>
            <person name="Teske A.P."/>
            <person name="Ettema T.J."/>
        </authorList>
    </citation>
    <scope>NUCLEOTIDE SEQUENCE [LARGE SCALE GENOMIC DNA]</scope>
</reference>
<evidence type="ECO:0000256" key="7">
    <source>
        <dbReference type="ARBA" id="ARBA00048859"/>
    </source>
</evidence>
<organism evidence="12 13">
    <name type="scientific">Hadarchaeum yellowstonense</name>
    <dbReference type="NCBI Taxonomy" id="1776334"/>
    <lineage>
        <taxon>Archaea</taxon>
        <taxon>Methanobacteriati</taxon>
        <taxon>Candidatus Hadarchaeota</taxon>
        <taxon>Candidatus Hadarchaeia</taxon>
        <taxon>Candidatus Hadarchaeales</taxon>
        <taxon>Candidatus Hadarchaeaceae</taxon>
        <taxon>Candidatus Hadarchaeum</taxon>
    </lineage>
</organism>
<keyword evidence="4 9" id="KW-0808">Transferase</keyword>
<keyword evidence="5" id="KW-0665">Pyrimidine biosynthesis</keyword>
<evidence type="ECO:0000256" key="2">
    <source>
        <dbReference type="ARBA" id="ARBA00008896"/>
    </source>
</evidence>
<accession>A0A147JZ30</accession>
<comment type="similarity">
    <text evidence="2">Belongs to the aspartate/ornithine carbamoyltransferase superfamily. ATCase family.</text>
</comment>
<evidence type="ECO:0000256" key="6">
    <source>
        <dbReference type="ARBA" id="ARBA00043884"/>
    </source>
</evidence>
<dbReference type="GO" id="GO:0004070">
    <property type="term" value="F:aspartate carbamoyltransferase activity"/>
    <property type="evidence" value="ECO:0007669"/>
    <property type="project" value="UniProtKB-UniRule"/>
</dbReference>
<dbReference type="AlphaFoldDB" id="A0A147JZ30"/>
<dbReference type="GO" id="GO:0006207">
    <property type="term" value="P:'de novo' pyrimidine nucleobase biosynthetic process"/>
    <property type="evidence" value="ECO:0007669"/>
    <property type="project" value="InterPro"/>
</dbReference>